<keyword evidence="4" id="KW-1185">Reference proteome</keyword>
<dbReference type="EMBL" id="JAENIL010000014">
    <property type="protein sequence ID" value="MBK1877053.1"/>
    <property type="molecule type" value="Genomic_DNA"/>
</dbReference>
<dbReference type="Gene3D" id="3.40.50.12140">
    <property type="entry name" value="Domain of unknown function DUF4159"/>
    <property type="match status" value="1"/>
</dbReference>
<name>A0A934S0V6_9BACT</name>
<organism evidence="3 4">
    <name type="scientific">Pelagicoccus mobilis</name>
    <dbReference type="NCBI Taxonomy" id="415221"/>
    <lineage>
        <taxon>Bacteria</taxon>
        <taxon>Pseudomonadati</taxon>
        <taxon>Verrucomicrobiota</taxon>
        <taxon>Opitutia</taxon>
        <taxon>Puniceicoccales</taxon>
        <taxon>Pelagicoccaceae</taxon>
        <taxon>Pelagicoccus</taxon>
    </lineage>
</organism>
<proteinExistence type="predicted"/>
<protein>
    <submittedName>
        <fullName evidence="3">DUF4159 domain-containing protein</fullName>
    </submittedName>
</protein>
<dbReference type="AlphaFoldDB" id="A0A934S0V6"/>
<dbReference type="RefSeq" id="WP_200355270.1">
    <property type="nucleotide sequence ID" value="NZ_JAENIL010000014.1"/>
</dbReference>
<dbReference type="InterPro" id="IPR025297">
    <property type="entry name" value="DUF4159"/>
</dbReference>
<evidence type="ECO:0000256" key="1">
    <source>
        <dbReference type="SAM" id="SignalP"/>
    </source>
</evidence>
<dbReference type="Pfam" id="PF13709">
    <property type="entry name" value="DUF4159"/>
    <property type="match status" value="1"/>
</dbReference>
<reference evidence="3" key="1">
    <citation type="submission" date="2021-01" db="EMBL/GenBank/DDBJ databases">
        <title>Modified the classification status of verrucomicrobia.</title>
        <authorList>
            <person name="Feng X."/>
        </authorList>
    </citation>
    <scope>NUCLEOTIDE SEQUENCE</scope>
    <source>
        <strain evidence="3">KCTC 13126</strain>
    </source>
</reference>
<gene>
    <name evidence="3" type="ORF">JIN87_09250</name>
</gene>
<feature type="chain" id="PRO_5037922718" evidence="1">
    <location>
        <begin position="22"/>
        <end position="274"/>
    </location>
</feature>
<evidence type="ECO:0000259" key="2">
    <source>
        <dbReference type="Pfam" id="PF13709"/>
    </source>
</evidence>
<comment type="caution">
    <text evidence="3">The sequence shown here is derived from an EMBL/GenBank/DDBJ whole genome shotgun (WGS) entry which is preliminary data.</text>
</comment>
<evidence type="ECO:0000313" key="3">
    <source>
        <dbReference type="EMBL" id="MBK1877053.1"/>
    </source>
</evidence>
<accession>A0A934S0V6</accession>
<feature type="signal peptide" evidence="1">
    <location>
        <begin position="1"/>
        <end position="21"/>
    </location>
</feature>
<sequence>MTFSSKTLAATLLLIASLHYAKETDAQMHDRAGVPEWEVPAAFKKDVFTFARIQYNSYGNDGYRWGRRRGRWAIDYPDAELNLAYRLQQMTSLKVNPDSAVVVLDQDNLADYPFLYMVEPGYLSFRESEVESLRNYLLNGGFLMIDDFWGEDEWLNLRYELERVFPDREIHDLTIDHPIFHIVFDLKEKPQVPSLHHAISNQGTGITWERADAQEVNYRAIYDDNGRMIVIICHNTDLGDGWEREGESEWYFREFAEKKAYPMGINIIVYAMTH</sequence>
<feature type="domain" description="DUF4159" evidence="2">
    <location>
        <begin position="49"/>
        <end position="272"/>
    </location>
</feature>
<keyword evidence="1" id="KW-0732">Signal</keyword>
<dbReference type="Proteomes" id="UP000617628">
    <property type="component" value="Unassembled WGS sequence"/>
</dbReference>
<evidence type="ECO:0000313" key="4">
    <source>
        <dbReference type="Proteomes" id="UP000617628"/>
    </source>
</evidence>